<protein>
    <recommendedName>
        <fullName evidence="7">DNA repair metallo-beta-lactamase domain-containing protein</fullName>
    </recommendedName>
</protein>
<dbReference type="Gene3D" id="3.40.50.12650">
    <property type="match status" value="1"/>
</dbReference>
<keyword evidence="4" id="KW-0234">DNA repair</keyword>
<dbReference type="SUPFAM" id="SSF56281">
    <property type="entry name" value="Metallo-hydrolase/oxidoreductase"/>
    <property type="match status" value="1"/>
</dbReference>
<dbReference type="Gene3D" id="3.60.15.10">
    <property type="entry name" value="Ribonuclease Z/Hydroxyacylglutathione hydrolase-like"/>
    <property type="match status" value="1"/>
</dbReference>
<dbReference type="FunCoup" id="A0A066WHU9">
    <property type="interactions" value="306"/>
</dbReference>
<dbReference type="FunFam" id="3.40.50.12650:FF:000007">
    <property type="entry name" value="DNA cross-link repair 1A protein, variant"/>
    <property type="match status" value="1"/>
</dbReference>
<gene>
    <name evidence="8" type="ORF">K437DRAFT_232964</name>
</gene>
<dbReference type="PANTHER" id="PTHR23240">
    <property type="entry name" value="DNA CROSS-LINK REPAIR PROTEIN PSO2/SNM1-RELATED"/>
    <property type="match status" value="1"/>
</dbReference>
<evidence type="ECO:0000256" key="4">
    <source>
        <dbReference type="ARBA" id="ARBA00023204"/>
    </source>
</evidence>
<accession>A0A066WHU9</accession>
<dbReference type="GO" id="GO:0035312">
    <property type="term" value="F:5'-3' DNA exonuclease activity"/>
    <property type="evidence" value="ECO:0007669"/>
    <property type="project" value="TreeGrafter"/>
</dbReference>
<keyword evidence="3" id="KW-0227">DNA damage</keyword>
<dbReference type="OMA" id="YMIYGVP"/>
<dbReference type="InterPro" id="IPR011084">
    <property type="entry name" value="DRMBL"/>
</dbReference>
<evidence type="ECO:0000256" key="6">
    <source>
        <dbReference type="SAM" id="MobiDB-lite"/>
    </source>
</evidence>
<feature type="compositionally biased region" description="Low complexity" evidence="6">
    <location>
        <begin position="1"/>
        <end position="26"/>
    </location>
</feature>
<dbReference type="GO" id="GO:0003684">
    <property type="term" value="F:damaged DNA binding"/>
    <property type="evidence" value="ECO:0007669"/>
    <property type="project" value="TreeGrafter"/>
</dbReference>
<dbReference type="AlphaFoldDB" id="A0A066WHU9"/>
<evidence type="ECO:0000256" key="2">
    <source>
        <dbReference type="ARBA" id="ARBA00010304"/>
    </source>
</evidence>
<dbReference type="PANTHER" id="PTHR23240:SF6">
    <property type="entry name" value="DNA CROSS-LINK REPAIR 1A PROTEIN"/>
    <property type="match status" value="1"/>
</dbReference>
<dbReference type="GeneID" id="25262835"/>
<organism evidence="8 9">
    <name type="scientific">Tilletiaria anomala (strain ATCC 24038 / CBS 436.72 / UBC 951)</name>
    <dbReference type="NCBI Taxonomy" id="1037660"/>
    <lineage>
        <taxon>Eukaryota</taxon>
        <taxon>Fungi</taxon>
        <taxon>Dikarya</taxon>
        <taxon>Basidiomycota</taxon>
        <taxon>Ustilaginomycotina</taxon>
        <taxon>Exobasidiomycetes</taxon>
        <taxon>Georgefischeriales</taxon>
        <taxon>Tilletiariaceae</taxon>
        <taxon>Tilletiaria</taxon>
    </lineage>
</organism>
<dbReference type="GO" id="GO:0006303">
    <property type="term" value="P:double-strand break repair via nonhomologous end joining"/>
    <property type="evidence" value="ECO:0007669"/>
    <property type="project" value="TreeGrafter"/>
</dbReference>
<dbReference type="RefSeq" id="XP_013244951.1">
    <property type="nucleotide sequence ID" value="XM_013389497.1"/>
</dbReference>
<dbReference type="STRING" id="1037660.A0A066WHU9"/>
<feature type="region of interest" description="Disordered" evidence="6">
    <location>
        <begin position="128"/>
        <end position="152"/>
    </location>
</feature>
<dbReference type="CDD" id="cd16273">
    <property type="entry name" value="SNM1A-1C-like_MBL-fold"/>
    <property type="match status" value="1"/>
</dbReference>
<feature type="compositionally biased region" description="Basic and acidic residues" evidence="6">
    <location>
        <begin position="482"/>
        <end position="491"/>
    </location>
</feature>
<feature type="region of interest" description="Disordered" evidence="6">
    <location>
        <begin position="482"/>
        <end position="502"/>
    </location>
</feature>
<dbReference type="HOGENOM" id="CLU_005260_4_1_1"/>
<feature type="compositionally biased region" description="Polar residues" evidence="6">
    <location>
        <begin position="79"/>
        <end position="96"/>
    </location>
</feature>
<dbReference type="InterPro" id="IPR036866">
    <property type="entry name" value="RibonucZ/Hydroxyglut_hydro"/>
</dbReference>
<comment type="caution">
    <text evidence="8">The sequence shown here is derived from an EMBL/GenBank/DDBJ whole genome shotgun (WGS) entry which is preliminary data.</text>
</comment>
<dbReference type="OrthoDB" id="262529at2759"/>
<evidence type="ECO:0000256" key="1">
    <source>
        <dbReference type="ARBA" id="ARBA00004123"/>
    </source>
</evidence>
<evidence type="ECO:0000313" key="9">
    <source>
        <dbReference type="Proteomes" id="UP000027361"/>
    </source>
</evidence>
<dbReference type="GO" id="GO:0036297">
    <property type="term" value="P:interstrand cross-link repair"/>
    <property type="evidence" value="ECO:0007669"/>
    <property type="project" value="TreeGrafter"/>
</dbReference>
<comment type="similarity">
    <text evidence="2">Belongs to the DNA repair metallo-beta-lactamase (DRMBL) family.</text>
</comment>
<sequence>MMANTNPAASSSTSPYPAPSASAPSPVEDTPNTAKRRRVSKEIIVSAAPSSKSGLTEFTRARHQPSIFNFFGSAAQHGRSPSPTNPSRTQHAPPSKSQEELDVEAAISASIKDHEAWLAANMAAAGVQGDASGTSESSNVRKRSASPPLPRLSLKDVTAEDCTSVYNIKRNVSTTGQLCRALGDAPDLVESKLPATRSQTGQEVAAEAHPKILNRSITAAFQQTLSAPKETLKVASLGCKAKAISTVDKAGDAFSMLMKSHTEQKEWARADEVTAANYRGKARSCVDARTAPFYKILQGMPLSVDAFCYGRIDGCKGYFLTHWHSDHYTNLSSNWNCGPIYCTRTTANMMRLRVGVAEQYIKVLDLETPTLIPDTGGITVTCIDANHCPGSCLFLFEGPQTADILPSSYKPSSPNPSRVYRYLHCGDFRASPVHAHHPMIKGKKLDIIYLDTTYLNPRYCFPAQEQVVEACAELVRVQLPDAQRKQADSHHKQGNAPGVPPTKFNPDFLRKETGVTVLSPQDQLSASAMRQWLTGGNATSSNGGNITSRGASAARLDVEEDVNMEPQLGFDADKKEAWAELNDMDETFAQGGFVAPDKRERDQCWSAQPSLRPEAVQHGSCIEIKINPLIEGGQEEQMPPKAQDAAGQSKIEPVSDAADKQMEAANSGMQWLQQAAKPAENKRKSGRLLVVIGTYTIGKEKIVKAVARVMNSQIFCADSRKYQVYAQIEDPELHAMLTRDPGASVHVTNLQAISGDGLRDTVSALRARGYGFTHAIAFRPTGWTYRPPAGVDTTAPSLERLMAWNQSRSFSAAGLYPTRDSTPEYMIYGVPYSEHSSFFELTAFALSLKYDRIIATVNVGNPTSRNKQAGWFDKWLQEKRRRQKLGLPEIIPSRHELYW</sequence>
<feature type="region of interest" description="Disordered" evidence="6">
    <location>
        <begin position="1"/>
        <end position="102"/>
    </location>
</feature>
<dbReference type="GO" id="GO:0005634">
    <property type="term" value="C:nucleus"/>
    <property type="evidence" value="ECO:0007669"/>
    <property type="project" value="UniProtKB-SubCell"/>
</dbReference>
<evidence type="ECO:0000256" key="3">
    <source>
        <dbReference type="ARBA" id="ARBA00022763"/>
    </source>
</evidence>
<dbReference type="InParanoid" id="A0A066WHU9"/>
<dbReference type="Pfam" id="PF07522">
    <property type="entry name" value="DRMBL"/>
    <property type="match status" value="1"/>
</dbReference>
<keyword evidence="9" id="KW-1185">Reference proteome</keyword>
<evidence type="ECO:0000256" key="5">
    <source>
        <dbReference type="ARBA" id="ARBA00023242"/>
    </source>
</evidence>
<comment type="subcellular location">
    <subcellularLocation>
        <location evidence="1">Nucleus</location>
    </subcellularLocation>
</comment>
<feature type="domain" description="DNA repair metallo-beta-lactamase" evidence="7">
    <location>
        <begin position="732"/>
        <end position="861"/>
    </location>
</feature>
<evidence type="ECO:0000313" key="8">
    <source>
        <dbReference type="EMBL" id="KDN52108.1"/>
    </source>
</evidence>
<keyword evidence="5" id="KW-0539">Nucleus</keyword>
<proteinExistence type="inferred from homology"/>
<dbReference type="EMBL" id="JMSN01000014">
    <property type="protein sequence ID" value="KDN52108.1"/>
    <property type="molecule type" value="Genomic_DNA"/>
</dbReference>
<dbReference type="Proteomes" id="UP000027361">
    <property type="component" value="Unassembled WGS sequence"/>
</dbReference>
<evidence type="ECO:0000259" key="7">
    <source>
        <dbReference type="Pfam" id="PF07522"/>
    </source>
</evidence>
<reference evidence="8 9" key="1">
    <citation type="submission" date="2014-05" db="EMBL/GenBank/DDBJ databases">
        <title>Draft genome sequence of a rare smut relative, Tilletiaria anomala UBC 951.</title>
        <authorList>
            <consortium name="DOE Joint Genome Institute"/>
            <person name="Toome M."/>
            <person name="Kuo A."/>
            <person name="Henrissat B."/>
            <person name="Lipzen A."/>
            <person name="Tritt A."/>
            <person name="Yoshinaga Y."/>
            <person name="Zane M."/>
            <person name="Barry K."/>
            <person name="Grigoriev I.V."/>
            <person name="Spatafora J.W."/>
            <person name="Aimea M.C."/>
        </authorList>
    </citation>
    <scope>NUCLEOTIDE SEQUENCE [LARGE SCALE GENOMIC DNA]</scope>
    <source>
        <strain evidence="8 9">UBC 951</strain>
    </source>
</reference>
<name>A0A066WHU9_TILAU</name>